<dbReference type="GeneID" id="11971915"/>
<dbReference type="HOGENOM" id="CLU_076869_2_0_2"/>
<name>H8I9R2_METCZ</name>
<evidence type="ECO:0000313" key="3">
    <source>
        <dbReference type="Proteomes" id="UP000005233"/>
    </source>
</evidence>
<feature type="domain" description="B3/B4 tRNA-binding" evidence="1">
    <location>
        <begin position="61"/>
        <end position="213"/>
    </location>
</feature>
<dbReference type="KEGG" id="mez:Mtc_1769"/>
<dbReference type="eggNOG" id="arCOG04250">
    <property type="taxonomic scope" value="Archaea"/>
</dbReference>
<dbReference type="RefSeq" id="WP_014406344.1">
    <property type="nucleotide sequence ID" value="NC_017034.1"/>
</dbReference>
<dbReference type="STRING" id="1041930.Mtc_1769"/>
<evidence type="ECO:0000259" key="1">
    <source>
        <dbReference type="SMART" id="SM00873"/>
    </source>
</evidence>
<dbReference type="GO" id="GO:0003723">
    <property type="term" value="F:RNA binding"/>
    <property type="evidence" value="ECO:0007669"/>
    <property type="project" value="InterPro"/>
</dbReference>
<organism evidence="2 3">
    <name type="scientific">Methanocella conradii (strain DSM 24694 / JCM 17849 / CGMCC 1.5162 / HZ254)</name>
    <dbReference type="NCBI Taxonomy" id="1041930"/>
    <lineage>
        <taxon>Archaea</taxon>
        <taxon>Methanobacteriati</taxon>
        <taxon>Methanobacteriota</taxon>
        <taxon>Stenosarchaea group</taxon>
        <taxon>Methanomicrobia</taxon>
        <taxon>Methanocellales</taxon>
        <taxon>Methanocellaceae</taxon>
        <taxon>Methanocella</taxon>
    </lineage>
</organism>
<sequence length="223" mass="24456">MEFSREILERFPGISVVEGDIKQLSISIESSGLERLKAEVAEDIRSRYTLEGVKDDPTFRAYRDFFWSVGIDPTKTRPASEALIRRLLSGGGLPCINTAVDAYNLASALSGVPIAAFDADKLDGSLLMRFAHQGEAFQGIGMKAPISLKPNQVVLADDARIIAIYPYRDSDDTKVTQDTRNIHLVCCGVPNIDKDKILRAYMLCAAYLKEHASGTASEPAVYP</sequence>
<dbReference type="Pfam" id="PF03483">
    <property type="entry name" value="B3_4"/>
    <property type="match status" value="1"/>
</dbReference>
<dbReference type="Proteomes" id="UP000005233">
    <property type="component" value="Chromosome"/>
</dbReference>
<dbReference type="PANTHER" id="PTHR39209">
    <property type="match status" value="1"/>
</dbReference>
<accession>H8I9R2</accession>
<dbReference type="SUPFAM" id="SSF56037">
    <property type="entry name" value="PheT/TilS domain"/>
    <property type="match status" value="1"/>
</dbReference>
<dbReference type="Gene3D" id="3.50.40.10">
    <property type="entry name" value="Phenylalanyl-trna Synthetase, Chain B, domain 3"/>
    <property type="match status" value="1"/>
</dbReference>
<dbReference type="EMBL" id="CP003243">
    <property type="protein sequence ID" value="AFD00513.1"/>
    <property type="molecule type" value="Genomic_DNA"/>
</dbReference>
<dbReference type="SMR" id="H8I9R2"/>
<keyword evidence="3" id="KW-1185">Reference proteome</keyword>
<protein>
    <recommendedName>
        <fullName evidence="1">B3/B4 tRNA-binding domain-containing protein</fullName>
    </recommendedName>
</protein>
<dbReference type="GO" id="GO:0004826">
    <property type="term" value="F:phenylalanine-tRNA ligase activity"/>
    <property type="evidence" value="ECO:0007669"/>
    <property type="project" value="InterPro"/>
</dbReference>
<proteinExistence type="predicted"/>
<dbReference type="AlphaFoldDB" id="H8I9R2"/>
<reference evidence="2 3" key="1">
    <citation type="journal article" date="2012" name="J. Bacteriol.">
        <title>Complete genome sequence of a thermophilic methanogen, Methanocella conradii HZ254, isolated from Chinese rice field soil.</title>
        <authorList>
            <person name="Lu Z."/>
            <person name="Lu Y."/>
        </authorList>
    </citation>
    <scope>NUCLEOTIDE SEQUENCE [LARGE SCALE GENOMIC DNA]</scope>
    <source>
        <strain evidence="3">DSM 24694 / JCM 17849 / CGMCC 1.5162 / HZ254</strain>
    </source>
</reference>
<dbReference type="OrthoDB" id="35982at2157"/>
<dbReference type="InterPro" id="IPR005146">
    <property type="entry name" value="B3/B4_tRNA-bd"/>
</dbReference>
<dbReference type="PANTHER" id="PTHR39209:SF2">
    <property type="entry name" value="CYTOPLASMIC PROTEIN"/>
    <property type="match status" value="1"/>
</dbReference>
<dbReference type="InterPro" id="IPR020825">
    <property type="entry name" value="Phe-tRNA_synthase-like_B3/B4"/>
</dbReference>
<evidence type="ECO:0000313" key="2">
    <source>
        <dbReference type="EMBL" id="AFD00513.1"/>
    </source>
</evidence>
<gene>
    <name evidence="2" type="ordered locus">Mtc_1769</name>
</gene>
<dbReference type="SMART" id="SM00873">
    <property type="entry name" value="B3_4"/>
    <property type="match status" value="1"/>
</dbReference>